<dbReference type="Proteomes" id="UP001530315">
    <property type="component" value="Unassembled WGS sequence"/>
</dbReference>
<evidence type="ECO:0000259" key="1">
    <source>
        <dbReference type="Pfam" id="PF20710"/>
    </source>
</evidence>
<evidence type="ECO:0000313" key="2">
    <source>
        <dbReference type="EMBL" id="KAL3782112.1"/>
    </source>
</evidence>
<protein>
    <recommendedName>
        <fullName evidence="1">DUF6824 domain-containing protein</fullName>
    </recommendedName>
</protein>
<feature type="non-terminal residue" evidence="2">
    <location>
        <position position="171"/>
    </location>
</feature>
<evidence type="ECO:0000313" key="3">
    <source>
        <dbReference type="Proteomes" id="UP001530315"/>
    </source>
</evidence>
<comment type="caution">
    <text evidence="2">The sequence shown here is derived from an EMBL/GenBank/DDBJ whole genome shotgun (WGS) entry which is preliminary data.</text>
</comment>
<proteinExistence type="predicted"/>
<sequence>MVLTHKAQYLAAARRDAKGRIVYYIINAVRSRGWRFLRKLSPEQTRNAGFKQGTNVFQLADVATVLEKTKQTLRKNRAEFMKGNGDAVGANMGGSFPALPINGMPCPEPNHDVSLRMENLIMMVTKISQDVPPSTHYVDFPSKPRIVSKSQDIKYNVPLSARPRVQFSKFS</sequence>
<reference evidence="2 3" key="1">
    <citation type="submission" date="2024-10" db="EMBL/GenBank/DDBJ databases">
        <title>Updated reference genomes for cyclostephanoid diatoms.</title>
        <authorList>
            <person name="Roberts W.R."/>
            <person name="Alverson A.J."/>
        </authorList>
    </citation>
    <scope>NUCLEOTIDE SEQUENCE [LARGE SCALE GENOMIC DNA]</scope>
    <source>
        <strain evidence="2 3">AJA276-08</strain>
    </source>
</reference>
<dbReference type="AlphaFoldDB" id="A0ABD3P239"/>
<accession>A0ABD3P239</accession>
<name>A0ABD3P239_9STRA</name>
<gene>
    <name evidence="2" type="ORF">ACHAW5_010378</name>
</gene>
<dbReference type="EMBL" id="JALLAZ020001034">
    <property type="protein sequence ID" value="KAL3782112.1"/>
    <property type="molecule type" value="Genomic_DNA"/>
</dbReference>
<dbReference type="InterPro" id="IPR049227">
    <property type="entry name" value="DUF6824"/>
</dbReference>
<dbReference type="Pfam" id="PF20710">
    <property type="entry name" value="DUF6824"/>
    <property type="match status" value="1"/>
</dbReference>
<organism evidence="2 3">
    <name type="scientific">Stephanodiscus triporus</name>
    <dbReference type="NCBI Taxonomy" id="2934178"/>
    <lineage>
        <taxon>Eukaryota</taxon>
        <taxon>Sar</taxon>
        <taxon>Stramenopiles</taxon>
        <taxon>Ochrophyta</taxon>
        <taxon>Bacillariophyta</taxon>
        <taxon>Coscinodiscophyceae</taxon>
        <taxon>Thalassiosirophycidae</taxon>
        <taxon>Stephanodiscales</taxon>
        <taxon>Stephanodiscaceae</taxon>
        <taxon>Stephanodiscus</taxon>
    </lineage>
</organism>
<feature type="domain" description="DUF6824" evidence="1">
    <location>
        <begin position="1"/>
        <end position="75"/>
    </location>
</feature>
<keyword evidence="3" id="KW-1185">Reference proteome</keyword>